<gene>
    <name evidence="5" type="ORF">SAMN04489760_1203</name>
</gene>
<evidence type="ECO:0000256" key="3">
    <source>
        <dbReference type="ARBA" id="ARBA00022801"/>
    </source>
</evidence>
<protein>
    <submittedName>
        <fullName evidence="5">Endonuclease YncB, thermonuclease family</fullName>
    </submittedName>
</protein>
<dbReference type="GO" id="GO:0016787">
    <property type="term" value="F:hydrolase activity"/>
    <property type="evidence" value="ECO:0007669"/>
    <property type="project" value="UniProtKB-KW"/>
</dbReference>
<dbReference type="InterPro" id="IPR016071">
    <property type="entry name" value="Staphylococal_nuclease_OB-fold"/>
</dbReference>
<evidence type="ECO:0000313" key="6">
    <source>
        <dbReference type="Proteomes" id="UP000198744"/>
    </source>
</evidence>
<dbReference type="RefSeq" id="WP_093884038.1">
    <property type="nucleotide sequence ID" value="NZ_FOBS01000020.1"/>
</dbReference>
<organism evidence="5 6">
    <name type="scientific">Syntrophus gentianae</name>
    <dbReference type="NCBI Taxonomy" id="43775"/>
    <lineage>
        <taxon>Bacteria</taxon>
        <taxon>Pseudomonadati</taxon>
        <taxon>Thermodesulfobacteriota</taxon>
        <taxon>Syntrophia</taxon>
        <taxon>Syntrophales</taxon>
        <taxon>Syntrophaceae</taxon>
        <taxon>Syntrophus</taxon>
    </lineage>
</organism>
<evidence type="ECO:0000256" key="1">
    <source>
        <dbReference type="ARBA" id="ARBA00022722"/>
    </source>
</evidence>
<dbReference type="GO" id="GO:0004519">
    <property type="term" value="F:endonuclease activity"/>
    <property type="evidence" value="ECO:0007669"/>
    <property type="project" value="UniProtKB-KW"/>
</dbReference>
<dbReference type="Proteomes" id="UP000198744">
    <property type="component" value="Unassembled WGS sequence"/>
</dbReference>
<evidence type="ECO:0000256" key="2">
    <source>
        <dbReference type="ARBA" id="ARBA00022759"/>
    </source>
</evidence>
<dbReference type="STRING" id="43775.SAMN04489760_1203"/>
<dbReference type="SMART" id="SM00318">
    <property type="entry name" value="SNc"/>
    <property type="match status" value="1"/>
</dbReference>
<dbReference type="PANTHER" id="PTHR12302:SF3">
    <property type="entry name" value="SERINE_THREONINE-PROTEIN KINASE 31"/>
    <property type="match status" value="1"/>
</dbReference>
<dbReference type="AlphaFoldDB" id="A0A1H7Z323"/>
<evidence type="ECO:0000259" key="4">
    <source>
        <dbReference type="PROSITE" id="PS50830"/>
    </source>
</evidence>
<dbReference type="EMBL" id="FOBS01000020">
    <property type="protein sequence ID" value="SEM52655.1"/>
    <property type="molecule type" value="Genomic_DNA"/>
</dbReference>
<dbReference type="PROSITE" id="PS50830">
    <property type="entry name" value="TNASE_3"/>
    <property type="match status" value="1"/>
</dbReference>
<keyword evidence="3" id="KW-0378">Hydrolase</keyword>
<proteinExistence type="predicted"/>
<keyword evidence="6" id="KW-1185">Reference proteome</keyword>
<dbReference type="Gene3D" id="2.40.50.90">
    <property type="match status" value="1"/>
</dbReference>
<dbReference type="InterPro" id="IPR035437">
    <property type="entry name" value="SNase_OB-fold_sf"/>
</dbReference>
<dbReference type="OrthoDB" id="9805504at2"/>
<dbReference type="Pfam" id="PF00565">
    <property type="entry name" value="SNase"/>
    <property type="match status" value="1"/>
</dbReference>
<keyword evidence="1" id="KW-0540">Nuclease</keyword>
<accession>A0A1H7Z323</accession>
<evidence type="ECO:0000313" key="5">
    <source>
        <dbReference type="EMBL" id="SEM52655.1"/>
    </source>
</evidence>
<dbReference type="PANTHER" id="PTHR12302">
    <property type="entry name" value="EBNA2 BINDING PROTEIN P100"/>
    <property type="match status" value="1"/>
</dbReference>
<dbReference type="SUPFAM" id="SSF50199">
    <property type="entry name" value="Staphylococcal nuclease"/>
    <property type="match status" value="1"/>
</dbReference>
<sequence>MKLRKTHSIAAFLVFLFSILLLPPPSYALIATVKGIVSKVSDGDTLHVITEKGKDLKIKLYGCDAPEIEKRNKRTGQITIPGQPYSEEAKQALKKMIYKKRVRVDIIDIGRHHWMASLIWLKKRCINLEMVREGYAEAYRERLKQPYYAEFSYTEQQAKFRKKGIWGLSNYERPSEFRKRLRIRGS</sequence>
<name>A0A1H7Z323_9BACT</name>
<keyword evidence="2 5" id="KW-0255">Endonuclease</keyword>
<reference evidence="5 6" key="1">
    <citation type="submission" date="2016-10" db="EMBL/GenBank/DDBJ databases">
        <authorList>
            <person name="de Groot N.N."/>
        </authorList>
    </citation>
    <scope>NUCLEOTIDE SEQUENCE [LARGE SCALE GENOMIC DNA]</scope>
    <source>
        <strain evidence="5 6">DSM 8423</strain>
    </source>
</reference>
<feature type="domain" description="TNase-like" evidence="4">
    <location>
        <begin position="31"/>
        <end position="168"/>
    </location>
</feature>